<feature type="transmembrane region" description="Helical" evidence="6">
    <location>
        <begin position="144"/>
        <end position="165"/>
    </location>
</feature>
<feature type="region of interest" description="Disordered" evidence="5">
    <location>
        <begin position="258"/>
        <end position="300"/>
    </location>
</feature>
<sequence length="300" mass="33902">MVLTSMPRRYSPRSNLLSAATLLLSLVFITVAFCTPYWLVNDAIHPGAKKFRRRGLWEVCFDSPLDDHYRYVRLLRFDNDNRGCRWIFDREYRYLRPLLEAPYFVAVQIFFTIGFGLLLAACGVLLSLNICFPPEKEVQMLRATTGLILASTVCNLVAIIVFGALGDLTNDYIPQIDSTVRISYLFLDHSFRNADLQLSFSHALPQVDWNYFGWSYALAVIGVIIQLIAAIFTWIDARSAARRDYEDSVLAMEERLRDASSSMQGGTLSRPPTAAGVQSTLPRPASRVSLHRTGSLQHLP</sequence>
<evidence type="ECO:0000256" key="3">
    <source>
        <dbReference type="ARBA" id="ARBA00022989"/>
    </source>
</evidence>
<gene>
    <name evidence="7" type="ORF">BIW11_09703</name>
</gene>
<evidence type="ECO:0000256" key="5">
    <source>
        <dbReference type="SAM" id="MobiDB-lite"/>
    </source>
</evidence>
<keyword evidence="2 6" id="KW-0812">Transmembrane</keyword>
<dbReference type="OrthoDB" id="10062378at2759"/>
<dbReference type="FunCoup" id="A0A1V9XIV6">
    <property type="interactions" value="14"/>
</dbReference>
<dbReference type="Proteomes" id="UP000192247">
    <property type="component" value="Unassembled WGS sequence"/>
</dbReference>
<evidence type="ECO:0000256" key="4">
    <source>
        <dbReference type="ARBA" id="ARBA00023136"/>
    </source>
</evidence>
<proteinExistence type="predicted"/>
<dbReference type="PANTHER" id="PTHR21284">
    <property type="entry name" value="EG:80H7.2 PROTEIN"/>
    <property type="match status" value="1"/>
</dbReference>
<dbReference type="GO" id="GO:0016020">
    <property type="term" value="C:membrane"/>
    <property type="evidence" value="ECO:0007669"/>
    <property type="project" value="UniProtKB-SubCell"/>
</dbReference>
<keyword evidence="4 6" id="KW-0472">Membrane</keyword>
<organism evidence="7 8">
    <name type="scientific">Tropilaelaps mercedesae</name>
    <dbReference type="NCBI Taxonomy" id="418985"/>
    <lineage>
        <taxon>Eukaryota</taxon>
        <taxon>Metazoa</taxon>
        <taxon>Ecdysozoa</taxon>
        <taxon>Arthropoda</taxon>
        <taxon>Chelicerata</taxon>
        <taxon>Arachnida</taxon>
        <taxon>Acari</taxon>
        <taxon>Parasitiformes</taxon>
        <taxon>Mesostigmata</taxon>
        <taxon>Gamasina</taxon>
        <taxon>Dermanyssoidea</taxon>
        <taxon>Laelapidae</taxon>
        <taxon>Tropilaelaps</taxon>
    </lineage>
</organism>
<feature type="transmembrane region" description="Helical" evidence="6">
    <location>
        <begin position="103"/>
        <end position="132"/>
    </location>
</feature>
<protein>
    <submittedName>
        <fullName evidence="7">Uncharacterized protein</fullName>
    </submittedName>
</protein>
<dbReference type="AlphaFoldDB" id="A0A1V9XIV6"/>
<keyword evidence="8" id="KW-1185">Reference proteome</keyword>
<name>A0A1V9XIV6_9ACAR</name>
<evidence type="ECO:0000256" key="6">
    <source>
        <dbReference type="SAM" id="Phobius"/>
    </source>
</evidence>
<reference evidence="7 8" key="1">
    <citation type="journal article" date="2017" name="Gigascience">
        <title>Draft genome of the honey bee ectoparasitic mite, Tropilaelaps mercedesae, is shaped by the parasitic life history.</title>
        <authorList>
            <person name="Dong X."/>
            <person name="Armstrong S.D."/>
            <person name="Xia D."/>
            <person name="Makepeace B.L."/>
            <person name="Darby A.C."/>
            <person name="Kadowaki T."/>
        </authorList>
    </citation>
    <scope>NUCLEOTIDE SEQUENCE [LARGE SCALE GENOMIC DNA]</scope>
    <source>
        <strain evidence="7">Wuxi-XJTLU</strain>
    </source>
</reference>
<dbReference type="Pfam" id="PF13903">
    <property type="entry name" value="Claudin_2"/>
    <property type="match status" value="1"/>
</dbReference>
<keyword evidence="3 6" id="KW-1133">Transmembrane helix</keyword>
<dbReference type="PANTHER" id="PTHR21284:SF6">
    <property type="entry name" value="SINUOUS"/>
    <property type="match status" value="1"/>
</dbReference>
<dbReference type="InterPro" id="IPR004031">
    <property type="entry name" value="PMP22/EMP/MP20/Claudin"/>
</dbReference>
<comment type="subcellular location">
    <subcellularLocation>
        <location evidence="1">Membrane</location>
        <topology evidence="1">Multi-pass membrane protein</topology>
    </subcellularLocation>
</comment>
<evidence type="ECO:0000313" key="8">
    <source>
        <dbReference type="Proteomes" id="UP000192247"/>
    </source>
</evidence>
<evidence type="ECO:0000256" key="1">
    <source>
        <dbReference type="ARBA" id="ARBA00004141"/>
    </source>
</evidence>
<dbReference type="InParanoid" id="A0A1V9XIV6"/>
<evidence type="ECO:0000313" key="7">
    <source>
        <dbReference type="EMBL" id="OQR73480.1"/>
    </source>
</evidence>
<feature type="transmembrane region" description="Helical" evidence="6">
    <location>
        <begin position="214"/>
        <end position="235"/>
    </location>
</feature>
<accession>A0A1V9XIV6</accession>
<dbReference type="EMBL" id="MNPL01009878">
    <property type="protein sequence ID" value="OQR73480.1"/>
    <property type="molecule type" value="Genomic_DNA"/>
</dbReference>
<comment type="caution">
    <text evidence="7">The sequence shown here is derived from an EMBL/GenBank/DDBJ whole genome shotgun (WGS) entry which is preliminary data.</text>
</comment>
<evidence type="ECO:0000256" key="2">
    <source>
        <dbReference type="ARBA" id="ARBA00022692"/>
    </source>
</evidence>
<dbReference type="Gene3D" id="1.20.140.150">
    <property type="match status" value="1"/>
</dbReference>